<dbReference type="InterPro" id="IPR011989">
    <property type="entry name" value="ARM-like"/>
</dbReference>
<name>A0A0F7TEQ3_PENBI</name>
<dbReference type="EMBL" id="CDHK01000002">
    <property type="protein sequence ID" value="CEJ55259.1"/>
    <property type="molecule type" value="Genomic_DNA"/>
</dbReference>
<feature type="compositionally biased region" description="Low complexity" evidence="1">
    <location>
        <begin position="634"/>
        <end position="648"/>
    </location>
</feature>
<feature type="region of interest" description="Disordered" evidence="1">
    <location>
        <begin position="1"/>
        <end position="29"/>
    </location>
</feature>
<evidence type="ECO:0008006" key="4">
    <source>
        <dbReference type="Google" id="ProtNLM"/>
    </source>
</evidence>
<proteinExistence type="predicted"/>
<dbReference type="InterPro" id="IPR040144">
    <property type="entry name" value="RAP1GDS1"/>
</dbReference>
<dbReference type="SUPFAM" id="SSF48371">
    <property type="entry name" value="ARM repeat"/>
    <property type="match status" value="1"/>
</dbReference>
<accession>A0A0F7TEQ3</accession>
<dbReference type="AlphaFoldDB" id="A0A0F7TEQ3"/>
<dbReference type="STRING" id="104259.A0A0F7TEQ3"/>
<evidence type="ECO:0000256" key="1">
    <source>
        <dbReference type="SAM" id="MobiDB-lite"/>
    </source>
</evidence>
<dbReference type="PANTHER" id="PTHR10957">
    <property type="entry name" value="RAP1 GTPASE-GDP DISSOCIATION STIMULATOR 1"/>
    <property type="match status" value="1"/>
</dbReference>
<dbReference type="Proteomes" id="UP000042958">
    <property type="component" value="Unassembled WGS sequence"/>
</dbReference>
<dbReference type="Gene3D" id="1.25.10.10">
    <property type="entry name" value="Leucine-rich Repeat Variant"/>
    <property type="match status" value="2"/>
</dbReference>
<evidence type="ECO:0000313" key="2">
    <source>
        <dbReference type="EMBL" id="CEJ55259.1"/>
    </source>
</evidence>
<reference evidence="3" key="1">
    <citation type="journal article" date="2015" name="Genome Announc.">
        <title>Draft genome sequence of the fungus Penicillium brasilianum MG11.</title>
        <authorList>
            <person name="Horn F."/>
            <person name="Linde J."/>
            <person name="Mattern D.J."/>
            <person name="Walther G."/>
            <person name="Guthke R."/>
            <person name="Brakhage A.A."/>
            <person name="Valiante V."/>
        </authorList>
    </citation>
    <scope>NUCLEOTIDE SEQUENCE [LARGE SCALE GENOMIC DNA]</scope>
    <source>
        <strain evidence="3">MG11</strain>
    </source>
</reference>
<sequence>MASTNSISRAIGSGTEAARQPSVPAPSFDLPSVQQVFSELPEQSSFLPDRSLETLTLEDQEKMFRALSAVIENAEAAAEAGNAFDLKELHASLEQADADARRGRRDSESLQSVLKILNQLWASNSDFLAQAAEILANGSRELSWRGPIGQSGILKFFLEVISAKKDVDVNLLLHSLRLVGNSCADTNDNRQIVVEGSYTIAIIRHFLNPELVHVAIPVIYNICMDYEPAHAQMAENRTAYIILKLLKDGAIKDNSALLSFSYDLVELASEQAQGIENSPDGTIWLLTQLALEETEFEHFSSLVNSLSAYLEKERFQNACISNGMVEAVLSVLRRSFSIEIDESSKDEVSGLAQIKLKINQALAEVSASSLFAEHYPLDSALAQTLKSWIVADEDQLQICACVMLGNLARSDEVCQVMVRDLKIHEELISVLESGSRGAVLHSALGFLKNLAIAGDNRVSLAEAGIIPAVSHLWAYESVPQVQFSAATIARQVTIASMDNISRLLAPLSDDPDSPAHKRTYLSLLLSLFEKTDSAPIKTEIGRTVASICRTVSPKARDGDEAAKSLLDNLYTLHEGVARPIGAMITQTQWPVVRSEGWFALALMANSQSGCLAVIDCLHNEDVAMLLKKTLSGDASTSDAADAPDDSSAPNVTQVTKDRDNAFVLVQELLKNEAGALPKSYREAIEDLAKNSALRQLQGTQEA</sequence>
<dbReference type="InterPro" id="IPR016024">
    <property type="entry name" value="ARM-type_fold"/>
</dbReference>
<protein>
    <recommendedName>
        <fullName evidence="4">GTP binding protein</fullName>
    </recommendedName>
</protein>
<dbReference type="GO" id="GO:0005085">
    <property type="term" value="F:guanyl-nucleotide exchange factor activity"/>
    <property type="evidence" value="ECO:0007669"/>
    <property type="project" value="InterPro"/>
</dbReference>
<dbReference type="OrthoDB" id="26149at2759"/>
<organism evidence="2 3">
    <name type="scientific">Penicillium brasilianum</name>
    <dbReference type="NCBI Taxonomy" id="104259"/>
    <lineage>
        <taxon>Eukaryota</taxon>
        <taxon>Fungi</taxon>
        <taxon>Dikarya</taxon>
        <taxon>Ascomycota</taxon>
        <taxon>Pezizomycotina</taxon>
        <taxon>Eurotiomycetes</taxon>
        <taxon>Eurotiomycetidae</taxon>
        <taxon>Eurotiales</taxon>
        <taxon>Aspergillaceae</taxon>
        <taxon>Penicillium</taxon>
    </lineage>
</organism>
<gene>
    <name evidence="2" type="ORF">PMG11_01527</name>
</gene>
<keyword evidence="3" id="KW-1185">Reference proteome</keyword>
<feature type="region of interest" description="Disordered" evidence="1">
    <location>
        <begin position="634"/>
        <end position="653"/>
    </location>
</feature>
<evidence type="ECO:0000313" key="3">
    <source>
        <dbReference type="Proteomes" id="UP000042958"/>
    </source>
</evidence>